<dbReference type="OrthoDB" id="241638at2"/>
<dbReference type="InterPro" id="IPR013658">
    <property type="entry name" value="SGL"/>
</dbReference>
<organism evidence="4 5">
    <name type="scientific">Cytophaga hutchinsonii (strain ATCC 33406 / DSM 1761 / CIP 103989 / NBRC 15051 / NCIMB 9469 / D465)</name>
    <dbReference type="NCBI Taxonomy" id="269798"/>
    <lineage>
        <taxon>Bacteria</taxon>
        <taxon>Pseudomonadati</taxon>
        <taxon>Bacteroidota</taxon>
        <taxon>Cytophagia</taxon>
        <taxon>Cytophagales</taxon>
        <taxon>Cytophagaceae</taxon>
        <taxon>Cytophaga</taxon>
    </lineage>
</organism>
<accession>A0A6N4SWC7</accession>
<dbReference type="InterPro" id="IPR051262">
    <property type="entry name" value="SMP-30/CGR1_Lactonase"/>
</dbReference>
<dbReference type="EC" id="3.1.1.17" evidence="4"/>
<dbReference type="Pfam" id="PF08450">
    <property type="entry name" value="SGL"/>
    <property type="match status" value="1"/>
</dbReference>
<evidence type="ECO:0000313" key="5">
    <source>
        <dbReference type="Proteomes" id="UP000001822"/>
    </source>
</evidence>
<dbReference type="AlphaFoldDB" id="A0A6N4SWC7"/>
<dbReference type="RefSeq" id="WP_011586901.1">
    <property type="nucleotide sequence ID" value="NC_008255.1"/>
</dbReference>
<protein>
    <submittedName>
        <fullName evidence="4">Gluconolactonase</fullName>
        <ecNumber evidence="4">3.1.1.17</ecNumber>
    </submittedName>
</protein>
<dbReference type="PANTHER" id="PTHR47572">
    <property type="entry name" value="LIPOPROTEIN-RELATED"/>
    <property type="match status" value="1"/>
</dbReference>
<name>A0A6N4SWC7_CYTH3</name>
<dbReference type="PANTHER" id="PTHR47572:SF4">
    <property type="entry name" value="LACTONASE DRP35"/>
    <property type="match status" value="1"/>
</dbReference>
<dbReference type="Proteomes" id="UP000001822">
    <property type="component" value="Chromosome"/>
</dbReference>
<keyword evidence="1 4" id="KW-0378">Hydrolase</keyword>
<dbReference type="EMBL" id="CP000383">
    <property type="protein sequence ID" value="ABG60794.1"/>
    <property type="molecule type" value="Genomic_DNA"/>
</dbReference>
<reference evidence="4 5" key="1">
    <citation type="journal article" date="2007" name="Appl. Environ. Microbiol.">
        <title>Genome sequence of the cellulolytic gliding bacterium Cytophaga hutchinsonii.</title>
        <authorList>
            <person name="Xie G."/>
            <person name="Bruce D.C."/>
            <person name="Challacombe J.F."/>
            <person name="Chertkov O."/>
            <person name="Detter J.C."/>
            <person name="Gilna P."/>
            <person name="Han C.S."/>
            <person name="Lucas S."/>
            <person name="Misra M."/>
            <person name="Myers G.L."/>
            <person name="Richardson P."/>
            <person name="Tapia R."/>
            <person name="Thayer N."/>
            <person name="Thompson L.S."/>
            <person name="Brettin T.S."/>
            <person name="Henrissat B."/>
            <person name="Wilson D.B."/>
            <person name="McBride M.J."/>
        </authorList>
    </citation>
    <scope>NUCLEOTIDE SEQUENCE [LARGE SCALE GENOMIC DNA]</scope>
    <source>
        <strain evidence="5">ATCC 33406 / DSM 1761 / CIP 103989 / NBRC 15051 / NCIMB 9469 / D465</strain>
    </source>
</reference>
<feature type="domain" description="SMP-30/Gluconolactonase/LRE-like region" evidence="3">
    <location>
        <begin position="62"/>
        <end position="329"/>
    </location>
</feature>
<feature type="signal peptide" evidence="2">
    <location>
        <begin position="1"/>
        <end position="19"/>
    </location>
</feature>
<dbReference type="GO" id="GO:0004341">
    <property type="term" value="F:gluconolactonase activity"/>
    <property type="evidence" value="ECO:0007669"/>
    <property type="project" value="UniProtKB-EC"/>
</dbReference>
<feature type="chain" id="PRO_5026870016" evidence="2">
    <location>
        <begin position="20"/>
        <end position="340"/>
    </location>
</feature>
<dbReference type="Gene3D" id="2.120.10.30">
    <property type="entry name" value="TolB, C-terminal domain"/>
    <property type="match status" value="1"/>
</dbReference>
<keyword evidence="5" id="KW-1185">Reference proteome</keyword>
<evidence type="ECO:0000256" key="2">
    <source>
        <dbReference type="SAM" id="SignalP"/>
    </source>
</evidence>
<dbReference type="KEGG" id="chu:CHU_3561"/>
<dbReference type="InterPro" id="IPR011042">
    <property type="entry name" value="6-blade_b-propeller_TolB-like"/>
</dbReference>
<dbReference type="SUPFAM" id="SSF63829">
    <property type="entry name" value="Calcium-dependent phosphotriesterase"/>
    <property type="match status" value="1"/>
</dbReference>
<evidence type="ECO:0000259" key="3">
    <source>
        <dbReference type="Pfam" id="PF08450"/>
    </source>
</evidence>
<sequence>MKKYILISVLFAAAFAACTHEKPATQVTLMDTLSEIEILDPEAEKLFSKETKAEVIASGFLWSEGPLWLKDEQKLIFSDVPRNRINSWSEKDSLQLYLEPSGYTDTIKRGGETGSNGLCLSKDGKLILAQHGDRRIAEMQAPLNAPKADFKTLAGTFNGKRFSSPNDVCADSKGNYYFTDPPYGLEKQENDPAKEQPKEGVYRINADGSVEQLIDSLTRPNGVIVSNDGSKLYVANSDPARAIWAVYDIDAAGKLSNGKILMDATAYVPKGKGLPDGLKMNKAGYIYATGPCGVWVFNPSGKHIATIKIKEHASNVALDDTESYLYITANMYLLRLKLAK</sequence>
<proteinExistence type="predicted"/>
<evidence type="ECO:0000313" key="4">
    <source>
        <dbReference type="EMBL" id="ABG60794.1"/>
    </source>
</evidence>
<keyword evidence="2" id="KW-0732">Signal</keyword>
<gene>
    <name evidence="4" type="primary">pgl</name>
    <name evidence="4" type="ordered locus">CHU_3561</name>
</gene>
<evidence type="ECO:0000256" key="1">
    <source>
        <dbReference type="ARBA" id="ARBA00022801"/>
    </source>
</evidence>
<dbReference type="PROSITE" id="PS51257">
    <property type="entry name" value="PROKAR_LIPOPROTEIN"/>
    <property type="match status" value="1"/>
</dbReference>